<evidence type="ECO:0000259" key="3">
    <source>
        <dbReference type="Pfam" id="PF02018"/>
    </source>
</evidence>
<comment type="caution">
    <text evidence="5">The sequence shown here is derived from an EMBL/GenBank/DDBJ whole genome shotgun (WGS) entry which is preliminary data.</text>
</comment>
<organism evidence="5 6">
    <name type="scientific">Parabacteroides distasonis</name>
    <dbReference type="NCBI Taxonomy" id="823"/>
    <lineage>
        <taxon>Bacteria</taxon>
        <taxon>Pseudomonadati</taxon>
        <taxon>Bacteroidota</taxon>
        <taxon>Bacteroidia</taxon>
        <taxon>Bacteroidales</taxon>
        <taxon>Tannerellaceae</taxon>
        <taxon>Parabacteroides</taxon>
    </lineage>
</organism>
<evidence type="ECO:0000313" key="5">
    <source>
        <dbReference type="EMBL" id="RLT74469.1"/>
    </source>
</evidence>
<dbReference type="Pfam" id="PF18998">
    <property type="entry name" value="Flg_new_2"/>
    <property type="match status" value="2"/>
</dbReference>
<dbReference type="GO" id="GO:0016798">
    <property type="term" value="F:hydrolase activity, acting on glycosyl bonds"/>
    <property type="evidence" value="ECO:0007669"/>
    <property type="project" value="InterPro"/>
</dbReference>
<dbReference type="OrthoDB" id="1031347at2"/>
<evidence type="ECO:0000256" key="1">
    <source>
        <dbReference type="ARBA" id="ARBA00022801"/>
    </source>
</evidence>
<dbReference type="SUPFAM" id="SSF49785">
    <property type="entry name" value="Galactose-binding domain-like"/>
    <property type="match status" value="1"/>
</dbReference>
<dbReference type="EMBL" id="RAYI01000007">
    <property type="protein sequence ID" value="RLT74469.1"/>
    <property type="molecule type" value="Genomic_DNA"/>
</dbReference>
<evidence type="ECO:0000259" key="4">
    <source>
        <dbReference type="Pfam" id="PF18998"/>
    </source>
</evidence>
<sequence>MELRIYDKSGNLRAEVCPDDNSTQQKAVMGDNALSVSFTTWEAIPFDIGDYVDYEGERYTLLTVPCPTQVSTLEYEYSLRLQGIESELSKALCFLLTDGDMDSDFSLTDGPAAHLRLIVDNINRVKGTTDWRIGSVIAADYKVVTYDGIDCLTALNRIAETFETEWWIVGTSLYLGKCEHGESMGLGYAADGTVVGGLLGMSRRDEENERFFTRLYAKGSTRNIDRSRYGSDRLRLPSPLRFLERNTEYGIVEREVIFEGIYPRRTGTLSGVRSIERESEGKTIRVYYVTDKDIPFDPNDHEIGGLTKRVVFQTGELSGYDLEVNYDSSTKEFELINQYPDENTQIPGGVMAPEAGDTYILYNIRMPDEYYTLAEEELRETADAYLSKYSVDSAVYSGDSDPIILKKRGIHVSLGQRVRLHNPVFFPSTGYRDSRIIGFTRKLADPYDMRIDISDTVTPTWRESIERKVDSFLPMLSQSGGAINLIRSGDDTVPTDNNVFSALRAISTFLRKDRPDETRYLMRFMGGLVSDNIESQDFTAGPFGSGFVVKRDPETGKSYIEADEIYIRLKAYFDTLEIKRLSHVGGRIVLSPASMECIRVEEVSAEYEDLHDRAGSILYDSGNDRLRAAVDGGERAYRCYFKQTDGEREIVNEFAVDDLAQCREFNVKEGTSQNVSNQYYWRRVIHVGEDYIDLSTTDRDTGSMIPRAGDTIVTVGNKTDAARQHAVFLSSYDDDAPCIKLYSGIDSYSMAGKEVTVISPNADKNVFTGKMVIKPGSTGFGNLTDAPDMTVIDREIREAKDAAADASKEASDVRDSVGSLKGYVDGAFADGLVSEAEAKAIEKYVNVVSNERQQALATYNGLYNNPYLEGSAKTSLYNAKVSLFSATDALVNAINAAIADGKATTAEKNNVDSRYATFTTCHNKFQTAVETANQSIQDKLKGYSDNARKAADEANNTASQAMEGANAAKDAVSDLNRYVDGAFADGLVSEAEAKAIEKYINTVNASKREADATYTTLYANPFLAGTEKSVLYAAKNSLNTATTNLIAAINSAIADGKATTTEKNNVDSKFAAFNNAYASLATAIENANKAIQRKIKQEAIDESKSDLSQQIGEVSLKDRNDIAKMMGYKDYEELVYYAERGMSVIKGGSINTSLINADLIITSALIAKAIRTNTLNVNDRFKIHTDGSVEMDGVFHSLGPNTELILSNGYVRITHDGIDVARLSVNNGTPELNLSKGGRSAVVTPGSLTLRSASGKFMTFSADDLNRSGKVFTNDDGVLRVAEQDYEILTCFVSVSPTGGGTTVPEAGGYLKRIGTSEYIEAIPADGYEFVRWSDNGSRRHMITWGQPNNSFTAYFSKIQVERFTLSLSVSPSGGGSVTGAGSYEKGTKVTVNATEASGWRFIRWSDGGYQRHTVTMDANKSLTAYFERYTVTGDEILQGTDLTSTSYWNAYGNSSVQSVSGGVATLRFGGEANTDQVMFNKGRMGGKLEMGHRYRLSFQARTSSGTTNIISAIGDNSFDFINTDDVIYGEEASASYKTFSVEFRADRDSTSGDGLLFTAISACVLQIRNITLKEA</sequence>
<feature type="domain" description="Bacterial repeat" evidence="4">
    <location>
        <begin position="1293"/>
        <end position="1359"/>
    </location>
</feature>
<dbReference type="InterPro" id="IPR008979">
    <property type="entry name" value="Galactose-bd-like_sf"/>
</dbReference>
<dbReference type="Proteomes" id="UP000278164">
    <property type="component" value="Unassembled WGS sequence"/>
</dbReference>
<reference evidence="5 6" key="1">
    <citation type="submission" date="2018-09" db="EMBL/GenBank/DDBJ databases">
        <title>Murine metabolic-syndrome-specific gut microbial biobank.</title>
        <authorList>
            <person name="Liu C."/>
        </authorList>
    </citation>
    <scope>NUCLEOTIDE SEQUENCE [LARGE SCALE GENOMIC DNA]</scope>
    <source>
        <strain evidence="5 6">8-P5</strain>
    </source>
</reference>
<evidence type="ECO:0000313" key="6">
    <source>
        <dbReference type="Proteomes" id="UP000278164"/>
    </source>
</evidence>
<dbReference type="RefSeq" id="WP_121735262.1">
    <property type="nucleotide sequence ID" value="NZ_QXXG01000018.1"/>
</dbReference>
<feature type="domain" description="CBM-cenC" evidence="3">
    <location>
        <begin position="1444"/>
        <end position="1551"/>
    </location>
</feature>
<dbReference type="Gene3D" id="2.60.120.260">
    <property type="entry name" value="Galactose-binding domain-like"/>
    <property type="match status" value="1"/>
</dbReference>
<evidence type="ECO:0000256" key="2">
    <source>
        <dbReference type="SAM" id="Coils"/>
    </source>
</evidence>
<name>A0A3L7ZRX5_PARDI</name>
<proteinExistence type="predicted"/>
<dbReference type="Pfam" id="PF02018">
    <property type="entry name" value="CBM_4_9"/>
    <property type="match status" value="1"/>
</dbReference>
<feature type="domain" description="Bacterial repeat" evidence="4">
    <location>
        <begin position="1367"/>
        <end position="1429"/>
    </location>
</feature>
<gene>
    <name evidence="5" type="ORF">D7V78_04990</name>
</gene>
<accession>A0A3L7ZRX5</accession>
<feature type="coiled-coil region" evidence="2">
    <location>
        <begin position="789"/>
        <end position="816"/>
    </location>
</feature>
<keyword evidence="1" id="KW-0378">Hydrolase</keyword>
<protein>
    <submittedName>
        <fullName evidence="5">Uncharacterized protein</fullName>
    </submittedName>
</protein>
<keyword evidence="2" id="KW-0175">Coiled coil</keyword>
<dbReference type="InterPro" id="IPR044060">
    <property type="entry name" value="Bacterial_rp_domain"/>
</dbReference>
<dbReference type="InterPro" id="IPR003305">
    <property type="entry name" value="CenC_carb-bd"/>
</dbReference>